<dbReference type="Pfam" id="PF01546">
    <property type="entry name" value="Peptidase_M20"/>
    <property type="match status" value="1"/>
</dbReference>
<dbReference type="Gene3D" id="3.30.70.360">
    <property type="match status" value="1"/>
</dbReference>
<feature type="binding site" evidence="8">
    <location>
        <position position="288"/>
    </location>
    <ligand>
        <name>allantoate</name>
        <dbReference type="ChEBI" id="CHEBI:17536"/>
    </ligand>
</feature>
<dbReference type="PANTHER" id="PTHR32494:SF19">
    <property type="entry name" value="ALLANTOATE DEIMINASE-RELATED"/>
    <property type="match status" value="1"/>
</dbReference>
<accession>A0A095VTA3</accession>
<dbReference type="PATRIC" id="fig|1265313.6.peg.994"/>
<comment type="cofactor">
    <cofactor evidence="7">
        <name>Zn(2+)</name>
        <dbReference type="ChEBI" id="CHEBI:29105"/>
    </cofactor>
    <text evidence="7">Binds 2 Zn(2+) ions per subunit.</text>
</comment>
<organism evidence="10 11">
    <name type="scientific">Pseudohaliea rubra DSM 19751</name>
    <dbReference type="NCBI Taxonomy" id="1265313"/>
    <lineage>
        <taxon>Bacteria</taxon>
        <taxon>Pseudomonadati</taxon>
        <taxon>Pseudomonadota</taxon>
        <taxon>Gammaproteobacteria</taxon>
        <taxon>Cellvibrionales</taxon>
        <taxon>Halieaceae</taxon>
        <taxon>Pseudohaliea</taxon>
    </lineage>
</organism>
<feature type="binding site" evidence="7">
    <location>
        <position position="106"/>
    </location>
    <ligand>
        <name>Zn(2+)</name>
        <dbReference type="ChEBI" id="CHEBI:29105"/>
        <label>2</label>
    </ligand>
</feature>
<dbReference type="GO" id="GO:0050538">
    <property type="term" value="F:N-carbamoyl-L-amino-acid hydrolase activity"/>
    <property type="evidence" value="ECO:0007669"/>
    <property type="project" value="UniProtKB-EC"/>
</dbReference>
<feature type="domain" description="Peptidase M20 dimerisation" evidence="9">
    <location>
        <begin position="227"/>
        <end position="321"/>
    </location>
</feature>
<dbReference type="STRING" id="1265313.HRUBRA_01009"/>
<gene>
    <name evidence="10" type="ORF">HRUBRA_01009</name>
</gene>
<dbReference type="PROSITE" id="PS00758">
    <property type="entry name" value="ARGE_DAPE_CPG2_1"/>
    <property type="match status" value="1"/>
</dbReference>
<dbReference type="AlphaFoldDB" id="A0A095VTA3"/>
<dbReference type="HOGENOM" id="CLU_024588_6_1_6"/>
<keyword evidence="11" id="KW-1185">Reference proteome</keyword>
<feature type="binding site" evidence="8">
    <location>
        <position position="230"/>
    </location>
    <ligand>
        <name>allantoate</name>
        <dbReference type="ChEBI" id="CHEBI:17536"/>
    </ligand>
</feature>
<evidence type="ECO:0000259" key="9">
    <source>
        <dbReference type="Pfam" id="PF07687"/>
    </source>
</evidence>
<evidence type="ECO:0000256" key="4">
    <source>
        <dbReference type="ARBA" id="ARBA00022723"/>
    </source>
</evidence>
<evidence type="ECO:0000313" key="10">
    <source>
        <dbReference type="EMBL" id="KGE04323.1"/>
    </source>
</evidence>
<protein>
    <submittedName>
        <fullName evidence="10">N-carbamoyl-L-amino acid hydrolase</fullName>
        <ecNumber evidence="10">3.5.1.87</ecNumber>
    </submittedName>
</protein>
<dbReference type="NCBIfam" id="NF006775">
    <property type="entry name" value="PRK09290.2-5"/>
    <property type="match status" value="1"/>
</dbReference>
<reference evidence="10 11" key="1">
    <citation type="journal article" date="2014" name="Genome Announc.">
        <title>Genome Sequence of Gammaproteobacterial Pseudohaliea rubra Type Strain DSM 19751, Isolated from Coastal Seawater of the Mediterranean Sea.</title>
        <authorList>
            <person name="Spring S."/>
            <person name="Fiebig A."/>
            <person name="Riedel T."/>
            <person name="Goker M."/>
            <person name="Klenk H.P."/>
        </authorList>
    </citation>
    <scope>NUCLEOTIDE SEQUENCE [LARGE SCALE GENOMIC DNA]</scope>
    <source>
        <strain evidence="10 11">DSM 19751</strain>
    </source>
</reference>
<dbReference type="SUPFAM" id="SSF53187">
    <property type="entry name" value="Zn-dependent exopeptidases"/>
    <property type="match status" value="1"/>
</dbReference>
<dbReference type="EC" id="3.5.1.87" evidence="10"/>
<dbReference type="InterPro" id="IPR011650">
    <property type="entry name" value="Peptidase_M20_dimer"/>
</dbReference>
<comment type="similarity">
    <text evidence="2">Belongs to the peptidase M20 family.</text>
</comment>
<proteinExistence type="inferred from homology"/>
<evidence type="ECO:0000256" key="2">
    <source>
        <dbReference type="ARBA" id="ARBA00006153"/>
    </source>
</evidence>
<evidence type="ECO:0000313" key="11">
    <source>
        <dbReference type="Proteomes" id="UP000029640"/>
    </source>
</evidence>
<evidence type="ECO:0000256" key="7">
    <source>
        <dbReference type="PIRSR" id="PIRSR001235-1"/>
    </source>
</evidence>
<dbReference type="PIRSF" id="PIRSF001235">
    <property type="entry name" value="Amidase_carbamoylase"/>
    <property type="match status" value="1"/>
</dbReference>
<comment type="subunit">
    <text evidence="3">Homodimer.</text>
</comment>
<feature type="binding site" evidence="7">
    <location>
        <position position="141"/>
    </location>
    <ligand>
        <name>Zn(2+)</name>
        <dbReference type="ChEBI" id="CHEBI:29105"/>
        <label>2</label>
    </ligand>
</feature>
<dbReference type="RefSeq" id="WP_052094389.1">
    <property type="nucleotide sequence ID" value="NZ_KN234752.1"/>
</dbReference>
<dbReference type="Gene3D" id="3.40.630.10">
    <property type="entry name" value="Zn peptidases"/>
    <property type="match status" value="1"/>
</dbReference>
<keyword evidence="5 10" id="KW-0378">Hydrolase</keyword>
<keyword evidence="7" id="KW-0862">Zinc</keyword>
<feature type="binding site" evidence="7">
    <location>
        <position position="205"/>
    </location>
    <ligand>
        <name>Zn(2+)</name>
        <dbReference type="ChEBI" id="CHEBI:29105"/>
        <label>1</label>
    </ligand>
</feature>
<name>A0A095VTA3_9GAMM</name>
<dbReference type="PANTHER" id="PTHR32494">
    <property type="entry name" value="ALLANTOATE DEIMINASE-RELATED"/>
    <property type="match status" value="1"/>
</dbReference>
<dbReference type="EMBL" id="AUVB01000028">
    <property type="protein sequence ID" value="KGE04323.1"/>
    <property type="molecule type" value="Genomic_DNA"/>
</dbReference>
<dbReference type="InterPro" id="IPR010158">
    <property type="entry name" value="Amidase_Cbmase"/>
</dbReference>
<feature type="binding site" evidence="8">
    <location>
        <position position="301"/>
    </location>
    <ligand>
        <name>allantoate</name>
        <dbReference type="ChEBI" id="CHEBI:17536"/>
    </ligand>
</feature>
<comment type="cofactor">
    <cofactor evidence="1">
        <name>Mn(2+)</name>
        <dbReference type="ChEBI" id="CHEBI:29035"/>
    </cofactor>
</comment>
<evidence type="ECO:0000256" key="6">
    <source>
        <dbReference type="ARBA" id="ARBA00023211"/>
    </source>
</evidence>
<feature type="binding site" evidence="7">
    <location>
        <position position="95"/>
    </location>
    <ligand>
        <name>Zn(2+)</name>
        <dbReference type="ChEBI" id="CHEBI:29105"/>
        <label>1</label>
    </ligand>
</feature>
<keyword evidence="4 7" id="KW-0479">Metal-binding</keyword>
<dbReference type="InterPro" id="IPR036264">
    <property type="entry name" value="Bact_exopeptidase_dim_dom"/>
</dbReference>
<dbReference type="SUPFAM" id="SSF55031">
    <property type="entry name" value="Bacterial exopeptidase dimerisation domain"/>
    <property type="match status" value="1"/>
</dbReference>
<evidence type="ECO:0000256" key="5">
    <source>
        <dbReference type="ARBA" id="ARBA00022801"/>
    </source>
</evidence>
<dbReference type="Pfam" id="PF07687">
    <property type="entry name" value="M20_dimer"/>
    <property type="match status" value="1"/>
</dbReference>
<evidence type="ECO:0000256" key="8">
    <source>
        <dbReference type="PIRSR" id="PIRSR001235-2"/>
    </source>
</evidence>
<feature type="binding site" evidence="7">
    <location>
        <position position="106"/>
    </location>
    <ligand>
        <name>Zn(2+)</name>
        <dbReference type="ChEBI" id="CHEBI:29105"/>
        <label>1</label>
    </ligand>
</feature>
<keyword evidence="6" id="KW-0464">Manganese</keyword>
<dbReference type="InterPro" id="IPR001261">
    <property type="entry name" value="ArgE/DapE_CS"/>
</dbReference>
<dbReference type="OrthoDB" id="9808195at2"/>
<feature type="binding site" evidence="7">
    <location>
        <position position="395"/>
    </location>
    <ligand>
        <name>Zn(2+)</name>
        <dbReference type="ChEBI" id="CHEBI:29105"/>
        <label>2</label>
    </ligand>
</feature>
<dbReference type="InterPro" id="IPR002933">
    <property type="entry name" value="Peptidase_M20"/>
</dbReference>
<dbReference type="GO" id="GO:0046872">
    <property type="term" value="F:metal ion binding"/>
    <property type="evidence" value="ECO:0007669"/>
    <property type="project" value="UniProtKB-KW"/>
</dbReference>
<evidence type="ECO:0000256" key="3">
    <source>
        <dbReference type="ARBA" id="ARBA00011738"/>
    </source>
</evidence>
<dbReference type="NCBIfam" id="TIGR01879">
    <property type="entry name" value="hydantase"/>
    <property type="match status" value="1"/>
</dbReference>
<evidence type="ECO:0000256" key="1">
    <source>
        <dbReference type="ARBA" id="ARBA00001936"/>
    </source>
</evidence>
<comment type="caution">
    <text evidence="10">The sequence shown here is derived from an EMBL/GenBank/DDBJ whole genome shotgun (WGS) entry which is preliminary data.</text>
</comment>
<dbReference type="CDD" id="cd03884">
    <property type="entry name" value="M20_bAS"/>
    <property type="match status" value="1"/>
</dbReference>
<dbReference type="GO" id="GO:0016813">
    <property type="term" value="F:hydrolase activity, acting on carbon-nitrogen (but not peptide) bonds, in linear amidines"/>
    <property type="evidence" value="ECO:0007669"/>
    <property type="project" value="InterPro"/>
</dbReference>
<dbReference type="eggNOG" id="COG0624">
    <property type="taxonomic scope" value="Bacteria"/>
</dbReference>
<dbReference type="Proteomes" id="UP000029640">
    <property type="component" value="Unassembled WGS sequence"/>
</dbReference>
<sequence length="429" mass="45115">MDAPPELPAFEPTPAQRSAAARIMARCDELAALSSLPDGVYRSYLTKEHARCNARVSGWLEDAGLAAWQDAAGNLCGRLAAPGPGPHRTLLLGSHLDTVRNAGKYDGILGVLLALEAMAALRAAGEALPFHVDLLGFGDEEGARFGTTLLGSRAVAGSWEPAWFDLRDGDGTTLGDALAAFGCDPANIGRASRAGEDLVGYLEVHIEQGPVLEDNNQPLGVVPSIAGARRFRVRVSGRAGHAGTVPMNMRQDALVAAAGAVHLVERIAERFEIVATVGQLRCYPGAPNVIPGDCEFSVDIRAGRDRTRDLAVEALQDEIGRLTASRGMRVSWEETHRATAVECASWLQRVLEDAVLALGLSPVSIVSGAGHDAMSLAPITDVGMLFVRCAGGISHHPAEAVTEEDVAAALAALELTLRALAAREGEENP</sequence>